<feature type="compositionally biased region" description="Basic and acidic residues" evidence="1">
    <location>
        <begin position="185"/>
        <end position="194"/>
    </location>
</feature>
<evidence type="ECO:0000313" key="3">
    <source>
        <dbReference type="EMBL" id="PLB42599.1"/>
    </source>
</evidence>
<name>A0A2I2FPQ0_ASPCN</name>
<keyword evidence="4" id="KW-1185">Reference proteome</keyword>
<reference evidence="3 4" key="1">
    <citation type="submission" date="2017-12" db="EMBL/GenBank/DDBJ databases">
        <authorList>
            <consortium name="DOE Joint Genome Institute"/>
            <person name="Haridas S."/>
            <person name="Kjaerbolling I."/>
            <person name="Vesth T.C."/>
            <person name="Frisvad J.C."/>
            <person name="Nybo J.L."/>
            <person name="Theobald S."/>
            <person name="Kuo A."/>
            <person name="Bowyer P."/>
            <person name="Matsuda Y."/>
            <person name="Mondo S."/>
            <person name="Lyhne E.K."/>
            <person name="Kogle M.E."/>
            <person name="Clum A."/>
            <person name="Lipzen A."/>
            <person name="Salamov A."/>
            <person name="Ngan C.Y."/>
            <person name="Daum C."/>
            <person name="Chiniquy J."/>
            <person name="Barry K."/>
            <person name="LaButti K."/>
            <person name="Simmons B.A."/>
            <person name="Magnuson J.K."/>
            <person name="Mortensen U.H."/>
            <person name="Larsen T.O."/>
            <person name="Grigoriev I.V."/>
            <person name="Baker S.E."/>
            <person name="Andersen M.R."/>
            <person name="Nordberg H.P."/>
            <person name="Cantor M.N."/>
            <person name="Hua S.X."/>
        </authorList>
    </citation>
    <scope>NUCLEOTIDE SEQUENCE [LARGE SCALE GENOMIC DNA]</scope>
    <source>
        <strain evidence="3 4">CBS 102.13</strain>
    </source>
</reference>
<dbReference type="EMBL" id="KZ559117">
    <property type="protein sequence ID" value="PLB42599.1"/>
    <property type="molecule type" value="Genomic_DNA"/>
</dbReference>
<keyword evidence="2" id="KW-0472">Membrane</keyword>
<feature type="region of interest" description="Disordered" evidence="1">
    <location>
        <begin position="93"/>
        <end position="113"/>
    </location>
</feature>
<accession>A0A2I2FPQ0</accession>
<evidence type="ECO:0000256" key="2">
    <source>
        <dbReference type="SAM" id="Phobius"/>
    </source>
</evidence>
<gene>
    <name evidence="3" type="ORF">BDW47DRAFT_121700</name>
</gene>
<protein>
    <submittedName>
        <fullName evidence="3">Uncharacterized protein</fullName>
    </submittedName>
</protein>
<feature type="compositionally biased region" description="Pro residues" evidence="1">
    <location>
        <begin position="1"/>
        <end position="10"/>
    </location>
</feature>
<dbReference type="RefSeq" id="XP_024676611.1">
    <property type="nucleotide sequence ID" value="XM_024815685.1"/>
</dbReference>
<dbReference type="Proteomes" id="UP000234585">
    <property type="component" value="Unassembled WGS sequence"/>
</dbReference>
<feature type="compositionally biased region" description="Low complexity" evidence="1">
    <location>
        <begin position="44"/>
        <end position="53"/>
    </location>
</feature>
<organism evidence="3 4">
    <name type="scientific">Aspergillus candidus</name>
    <dbReference type="NCBI Taxonomy" id="41067"/>
    <lineage>
        <taxon>Eukaryota</taxon>
        <taxon>Fungi</taxon>
        <taxon>Dikarya</taxon>
        <taxon>Ascomycota</taxon>
        <taxon>Pezizomycotina</taxon>
        <taxon>Eurotiomycetes</taxon>
        <taxon>Eurotiomycetidae</taxon>
        <taxon>Eurotiales</taxon>
        <taxon>Aspergillaceae</taxon>
        <taxon>Aspergillus</taxon>
        <taxon>Aspergillus subgen. Circumdati</taxon>
    </lineage>
</organism>
<dbReference type="AlphaFoldDB" id="A0A2I2FPQ0"/>
<proteinExistence type="predicted"/>
<dbReference type="PANTHER" id="PTHR37848">
    <property type="entry name" value="EXPRESSED PROTEIN"/>
    <property type="match status" value="1"/>
</dbReference>
<keyword evidence="2" id="KW-1133">Transmembrane helix</keyword>
<feature type="region of interest" description="Disordered" evidence="1">
    <location>
        <begin position="172"/>
        <end position="194"/>
    </location>
</feature>
<dbReference type="PANTHER" id="PTHR37848:SF1">
    <property type="entry name" value="SUN DOMAIN-CONTAINING PROTEIN"/>
    <property type="match status" value="1"/>
</dbReference>
<keyword evidence="2" id="KW-0812">Transmembrane</keyword>
<sequence length="411" mass="46045">MGHPTDPPPSYDQATASSSSPNHEPIPPPTHPKGSPPSPPPSLSSPIADSPIPDAISYHSLQASTRKAISATLSPTLSQDACTLHDLVATQARQPPRPHLTVRGTHNEIRSRPDRKENENHAVLDFDFSVDLTPYFLAGATEPDDWWQELRVVRDGDGTLAFRGGRIRSRTGCAQKRDKKRRRGVSVEEGRGQEDTVRLVAGDDDDDDDDDVDISGGPGLMGWCERFCWDAAGVKSFTFKRRIDGFDASAVRSALTSHLRTLNYQGNIHISIELTNRSFVVYSPHWINQLRNTAFIYYLCVILPLWILAWPIIWLLERRYEVAEARWLFARQDGPQRLCVGGRDEAHIAQDLAPVVTQAAWERRTDGRVLTPQEIDLLRRLEREGRERGGRLLVVNWDQISGWGRDCTIGG</sequence>
<evidence type="ECO:0000313" key="4">
    <source>
        <dbReference type="Proteomes" id="UP000234585"/>
    </source>
</evidence>
<feature type="transmembrane region" description="Helical" evidence="2">
    <location>
        <begin position="295"/>
        <end position="316"/>
    </location>
</feature>
<dbReference type="OrthoDB" id="2105912at2759"/>
<evidence type="ECO:0000256" key="1">
    <source>
        <dbReference type="SAM" id="MobiDB-lite"/>
    </source>
</evidence>
<feature type="region of interest" description="Disordered" evidence="1">
    <location>
        <begin position="1"/>
        <end position="54"/>
    </location>
</feature>
<dbReference type="GeneID" id="36522845"/>
<feature type="compositionally biased region" description="Pro residues" evidence="1">
    <location>
        <begin position="24"/>
        <end position="43"/>
    </location>
</feature>